<evidence type="ECO:0000313" key="3">
    <source>
        <dbReference type="Proteomes" id="UP001202248"/>
    </source>
</evidence>
<name>A0ABS9SFL6_9BACT</name>
<dbReference type="InterPro" id="IPR024775">
    <property type="entry name" value="DinB-like"/>
</dbReference>
<dbReference type="InterPro" id="IPR034660">
    <property type="entry name" value="DinB/YfiT-like"/>
</dbReference>
<dbReference type="Pfam" id="PF12867">
    <property type="entry name" value="DinB_2"/>
    <property type="match status" value="1"/>
</dbReference>
<dbReference type="RefSeq" id="WP_240826556.1">
    <property type="nucleotide sequence ID" value="NZ_JAKWBL010000001.1"/>
</dbReference>
<keyword evidence="3" id="KW-1185">Reference proteome</keyword>
<evidence type="ECO:0000259" key="1">
    <source>
        <dbReference type="Pfam" id="PF12867"/>
    </source>
</evidence>
<dbReference type="Proteomes" id="UP001202248">
    <property type="component" value="Unassembled WGS sequence"/>
</dbReference>
<feature type="domain" description="DinB-like" evidence="1">
    <location>
        <begin position="39"/>
        <end position="84"/>
    </location>
</feature>
<dbReference type="EMBL" id="JAKWBL010000001">
    <property type="protein sequence ID" value="MCH5597151.1"/>
    <property type="molecule type" value="Genomic_DNA"/>
</dbReference>
<protein>
    <submittedName>
        <fullName evidence="2">DinB family protein</fullName>
    </submittedName>
</protein>
<reference evidence="2 3" key="1">
    <citation type="submission" date="2022-02" db="EMBL/GenBank/DDBJ databases">
        <authorList>
            <person name="Min J."/>
        </authorList>
    </citation>
    <scope>NUCLEOTIDE SEQUENCE [LARGE SCALE GENOMIC DNA]</scope>
    <source>
        <strain evidence="2 3">GR10-1</strain>
    </source>
</reference>
<proteinExistence type="predicted"/>
<evidence type="ECO:0000313" key="2">
    <source>
        <dbReference type="EMBL" id="MCH5597151.1"/>
    </source>
</evidence>
<comment type="caution">
    <text evidence="2">The sequence shown here is derived from an EMBL/GenBank/DDBJ whole genome shotgun (WGS) entry which is preliminary data.</text>
</comment>
<organism evidence="2 3">
    <name type="scientific">Niabella ginsengisoli</name>
    <dbReference type="NCBI Taxonomy" id="522298"/>
    <lineage>
        <taxon>Bacteria</taxon>
        <taxon>Pseudomonadati</taxon>
        <taxon>Bacteroidota</taxon>
        <taxon>Chitinophagia</taxon>
        <taxon>Chitinophagales</taxon>
        <taxon>Chitinophagaceae</taxon>
        <taxon>Niabella</taxon>
    </lineage>
</organism>
<gene>
    <name evidence="2" type="ORF">MKP09_04105</name>
</gene>
<dbReference type="Gene3D" id="1.20.120.450">
    <property type="entry name" value="dinb family like domain"/>
    <property type="match status" value="1"/>
</dbReference>
<sequence>MKSFLFIIGLTTLFSFTIFDPITDKERADLLSYRNASKALLLSEVKGLSDEQLNWKPNDSAWSIANCVEHITLTEKSIFEWAMGTLKESADSTKNKK</sequence>
<dbReference type="SUPFAM" id="SSF109854">
    <property type="entry name" value="DinB/YfiT-like putative metalloenzymes"/>
    <property type="match status" value="1"/>
</dbReference>
<accession>A0ABS9SFL6</accession>